<evidence type="ECO:0000256" key="3">
    <source>
        <dbReference type="ARBA" id="ARBA00022695"/>
    </source>
</evidence>
<dbReference type="EMBL" id="MEUJ01000002">
    <property type="protein sequence ID" value="OGC41002.1"/>
    <property type="molecule type" value="Genomic_DNA"/>
</dbReference>
<proteinExistence type="inferred from homology"/>
<evidence type="ECO:0000313" key="14">
    <source>
        <dbReference type="EMBL" id="OGC41002.1"/>
    </source>
</evidence>
<reference evidence="14 15" key="1">
    <citation type="journal article" date="2016" name="Nat. Commun.">
        <title>Thousands of microbial genomes shed light on interconnected biogeochemical processes in an aquifer system.</title>
        <authorList>
            <person name="Anantharaman K."/>
            <person name="Brown C.T."/>
            <person name="Hug L.A."/>
            <person name="Sharon I."/>
            <person name="Castelle C.J."/>
            <person name="Probst A.J."/>
            <person name="Thomas B.C."/>
            <person name="Singh A."/>
            <person name="Wilkins M.J."/>
            <person name="Karaoz U."/>
            <person name="Brodie E.L."/>
            <person name="Williams K.H."/>
            <person name="Hubbard S.S."/>
            <person name="Banfield J.F."/>
        </authorList>
    </citation>
    <scope>NUCLEOTIDE SEQUENCE [LARGE SCALE GENOMIC DNA]</scope>
</reference>
<evidence type="ECO:0000256" key="10">
    <source>
        <dbReference type="ARBA" id="ARBA00049244"/>
    </source>
</evidence>
<dbReference type="GO" id="GO:0003887">
    <property type="term" value="F:DNA-directed DNA polymerase activity"/>
    <property type="evidence" value="ECO:0007669"/>
    <property type="project" value="UniProtKB-KW"/>
</dbReference>
<evidence type="ECO:0000259" key="13">
    <source>
        <dbReference type="SMART" id="SM00382"/>
    </source>
</evidence>
<dbReference type="InterPro" id="IPR027417">
    <property type="entry name" value="P-loop_NTPase"/>
</dbReference>
<evidence type="ECO:0000313" key="15">
    <source>
        <dbReference type="Proteomes" id="UP000179242"/>
    </source>
</evidence>
<dbReference type="InterPro" id="IPR050238">
    <property type="entry name" value="DNA_Rep/Repair_Clamp_Loader"/>
</dbReference>
<dbReference type="Proteomes" id="UP000179242">
    <property type="component" value="Unassembled WGS sequence"/>
</dbReference>
<dbReference type="InterPro" id="IPR012763">
    <property type="entry name" value="DNA_pol_III_sug/sutau_N"/>
</dbReference>
<dbReference type="FunFam" id="1.10.8.60:FF:000013">
    <property type="entry name" value="DNA polymerase III subunit gamma/tau"/>
    <property type="match status" value="1"/>
</dbReference>
<organism evidence="14 15">
    <name type="scientific">candidate division WOR-1 bacterium RIFOXYC2_FULL_46_14</name>
    <dbReference type="NCBI Taxonomy" id="1802587"/>
    <lineage>
        <taxon>Bacteria</taxon>
        <taxon>Bacillati</taxon>
        <taxon>Saganbacteria</taxon>
    </lineage>
</organism>
<dbReference type="FunFam" id="3.40.50.300:FF:000014">
    <property type="entry name" value="DNA polymerase III subunit gamma/tau"/>
    <property type="match status" value="1"/>
</dbReference>
<dbReference type="PANTHER" id="PTHR11669:SF0">
    <property type="entry name" value="PROTEIN STICHEL-LIKE 2"/>
    <property type="match status" value="1"/>
</dbReference>
<comment type="similarity">
    <text evidence="1 11">Belongs to the DnaX/STICHEL family.</text>
</comment>
<keyword evidence="9 11" id="KW-0239">DNA-directed DNA polymerase</keyword>
<accession>A0A1F4U7X4</accession>
<dbReference type="Gene3D" id="1.20.272.10">
    <property type="match status" value="1"/>
</dbReference>
<name>A0A1F4U7X4_UNCSA</name>
<dbReference type="Gene3D" id="3.40.50.300">
    <property type="entry name" value="P-loop containing nucleotide triphosphate hydrolases"/>
    <property type="match status" value="1"/>
</dbReference>
<dbReference type="InterPro" id="IPR022754">
    <property type="entry name" value="DNA_pol_III_gamma-3"/>
</dbReference>
<dbReference type="SUPFAM" id="SSF52540">
    <property type="entry name" value="P-loop containing nucleoside triphosphate hydrolases"/>
    <property type="match status" value="1"/>
</dbReference>
<dbReference type="EC" id="2.7.7.7" evidence="11"/>
<dbReference type="InterPro" id="IPR008921">
    <property type="entry name" value="DNA_pol3_clamp-load_cplx_C"/>
</dbReference>
<dbReference type="SMART" id="SM00382">
    <property type="entry name" value="AAA"/>
    <property type="match status" value="1"/>
</dbReference>
<evidence type="ECO:0000256" key="5">
    <source>
        <dbReference type="ARBA" id="ARBA00022723"/>
    </source>
</evidence>
<evidence type="ECO:0000256" key="12">
    <source>
        <dbReference type="SAM" id="MobiDB-lite"/>
    </source>
</evidence>
<feature type="compositionally biased region" description="Polar residues" evidence="12">
    <location>
        <begin position="373"/>
        <end position="385"/>
    </location>
</feature>
<gene>
    <name evidence="11" type="primary">dnaX</name>
    <name evidence="14" type="ORF">A2438_01805</name>
</gene>
<dbReference type="PRINTS" id="PR00300">
    <property type="entry name" value="CLPPROTEASEA"/>
</dbReference>
<feature type="domain" description="AAA+ ATPase" evidence="13">
    <location>
        <begin position="37"/>
        <end position="175"/>
    </location>
</feature>
<keyword evidence="6 11" id="KW-0547">Nucleotide-binding</keyword>
<evidence type="ECO:0000256" key="1">
    <source>
        <dbReference type="ARBA" id="ARBA00006360"/>
    </source>
</evidence>
<evidence type="ECO:0000256" key="11">
    <source>
        <dbReference type="RuleBase" id="RU364063"/>
    </source>
</evidence>
<dbReference type="GO" id="GO:0005524">
    <property type="term" value="F:ATP binding"/>
    <property type="evidence" value="ECO:0007669"/>
    <property type="project" value="UniProtKB-KW"/>
</dbReference>
<dbReference type="PANTHER" id="PTHR11669">
    <property type="entry name" value="REPLICATION FACTOR C / DNA POLYMERASE III GAMMA-TAU SUBUNIT"/>
    <property type="match status" value="1"/>
</dbReference>
<dbReference type="Pfam" id="PF13177">
    <property type="entry name" value="DNA_pol3_delta2"/>
    <property type="match status" value="1"/>
</dbReference>
<dbReference type="Pfam" id="PF12169">
    <property type="entry name" value="DNA_pol3_gamma3"/>
    <property type="match status" value="1"/>
</dbReference>
<keyword evidence="7" id="KW-0862">Zinc</keyword>
<dbReference type="GO" id="GO:0003677">
    <property type="term" value="F:DNA binding"/>
    <property type="evidence" value="ECO:0007669"/>
    <property type="project" value="InterPro"/>
</dbReference>
<dbReference type="AlphaFoldDB" id="A0A1F4U7X4"/>
<evidence type="ECO:0000256" key="6">
    <source>
        <dbReference type="ARBA" id="ARBA00022741"/>
    </source>
</evidence>
<evidence type="ECO:0000256" key="7">
    <source>
        <dbReference type="ARBA" id="ARBA00022833"/>
    </source>
</evidence>
<comment type="function">
    <text evidence="11">DNA polymerase III is a complex, multichain enzyme responsible for most of the replicative synthesis in bacteria. This DNA polymerase also exhibits 3' to 5' exonuclease activity.</text>
</comment>
<dbReference type="GO" id="GO:0006261">
    <property type="term" value="P:DNA-templated DNA replication"/>
    <property type="evidence" value="ECO:0007669"/>
    <property type="project" value="TreeGrafter"/>
</dbReference>
<keyword evidence="2 11" id="KW-0808">Transferase</keyword>
<dbReference type="GO" id="GO:0046872">
    <property type="term" value="F:metal ion binding"/>
    <property type="evidence" value="ECO:0007669"/>
    <property type="project" value="UniProtKB-KW"/>
</dbReference>
<comment type="catalytic activity">
    <reaction evidence="10 11">
        <text>DNA(n) + a 2'-deoxyribonucleoside 5'-triphosphate = DNA(n+1) + diphosphate</text>
        <dbReference type="Rhea" id="RHEA:22508"/>
        <dbReference type="Rhea" id="RHEA-COMP:17339"/>
        <dbReference type="Rhea" id="RHEA-COMP:17340"/>
        <dbReference type="ChEBI" id="CHEBI:33019"/>
        <dbReference type="ChEBI" id="CHEBI:61560"/>
        <dbReference type="ChEBI" id="CHEBI:173112"/>
        <dbReference type="EC" id="2.7.7.7"/>
    </reaction>
</comment>
<protein>
    <recommendedName>
        <fullName evidence="11">DNA polymerase III subunit gamma/tau</fullName>
        <ecNumber evidence="11">2.7.7.7</ecNumber>
    </recommendedName>
</protein>
<sequence length="490" mass="54240">MNYISLYRKWRSQNFDEIVGQRHIVQTLKNAIAMDRIGHAYLFSGPRGTGKTSMARILAKALNCKDNLCGSCDSCKKITEGSAIDVIEIDAASNRGIDEIRELREKIRYLPVEGKYKIYIIDEVHMLTQEAFNALLKTLEEPPEHVVFVLATTESNRVPVTISSRCQRLDFERISQAEVKARLLEIAKSEATEVEDKALELIARAGEGSMRDSVSLLDQLISFSGSKITADQVVLLLGGANEELLFKVSNALVGEHAGELVLSLKEAIDAGKSALQIARDIIVFYRNLLLVKLSLPDTVDAGGDYIKRLEDEAAKYELPRIKEILKAVAVAEQEMKWNSQGRILLEVALLELLGNRSPVTVTKPVSMPEIGSSAEQPKPNTDTGIVTDSRLTKIKKHWNDILTSVKKKSLFGYVSLHEGQLLEINPQGKLVIGFKKGFGFHKDRLEEQKVKGVVEEVISEITGDKIGIICQVGGTDHPHLSAQAVAEIFQ</sequence>
<comment type="subunit">
    <text evidence="11">DNA polymerase III contains a core (composed of alpha, epsilon and theta chains) that associates with a tau subunit. This core dimerizes to form the POLIII' complex. PolIII' associates with the gamma complex (composed of gamma, delta, delta', psi and chi chains) and with the beta chain to form the complete DNA polymerase III complex.</text>
</comment>
<dbReference type="NCBIfam" id="TIGR02397">
    <property type="entry name" value="dnaX_nterm"/>
    <property type="match status" value="1"/>
</dbReference>
<keyword evidence="3 11" id="KW-0548">Nucleotidyltransferase</keyword>
<dbReference type="NCBIfam" id="NF004046">
    <property type="entry name" value="PRK05563.1"/>
    <property type="match status" value="1"/>
</dbReference>
<dbReference type="Pfam" id="PF22608">
    <property type="entry name" value="DNAX_ATPase_lid"/>
    <property type="match status" value="1"/>
</dbReference>
<evidence type="ECO:0000256" key="8">
    <source>
        <dbReference type="ARBA" id="ARBA00022840"/>
    </source>
</evidence>
<dbReference type="GO" id="GO:0009360">
    <property type="term" value="C:DNA polymerase III complex"/>
    <property type="evidence" value="ECO:0007669"/>
    <property type="project" value="InterPro"/>
</dbReference>
<dbReference type="SUPFAM" id="SSF48019">
    <property type="entry name" value="post-AAA+ oligomerization domain-like"/>
    <property type="match status" value="1"/>
</dbReference>
<keyword evidence="4 11" id="KW-0235">DNA replication</keyword>
<evidence type="ECO:0000256" key="9">
    <source>
        <dbReference type="ARBA" id="ARBA00022932"/>
    </source>
</evidence>
<comment type="caution">
    <text evidence="14">The sequence shown here is derived from an EMBL/GenBank/DDBJ whole genome shotgun (WGS) entry which is preliminary data.</text>
</comment>
<evidence type="ECO:0000256" key="2">
    <source>
        <dbReference type="ARBA" id="ARBA00022679"/>
    </source>
</evidence>
<dbReference type="InterPro" id="IPR001270">
    <property type="entry name" value="ClpA/B"/>
</dbReference>
<evidence type="ECO:0000256" key="4">
    <source>
        <dbReference type="ARBA" id="ARBA00022705"/>
    </source>
</evidence>
<keyword evidence="5" id="KW-0479">Metal-binding</keyword>
<dbReference type="CDD" id="cd00009">
    <property type="entry name" value="AAA"/>
    <property type="match status" value="1"/>
</dbReference>
<dbReference type="CDD" id="cd18137">
    <property type="entry name" value="HLD_clamp_pol_III_gamma_tau"/>
    <property type="match status" value="1"/>
</dbReference>
<feature type="region of interest" description="Disordered" evidence="12">
    <location>
        <begin position="364"/>
        <end position="385"/>
    </location>
</feature>
<dbReference type="InterPro" id="IPR045085">
    <property type="entry name" value="HLD_clamp_pol_III_gamma_tau"/>
</dbReference>
<keyword evidence="8 11" id="KW-0067">ATP-binding</keyword>
<dbReference type="Gene3D" id="1.10.8.60">
    <property type="match status" value="1"/>
</dbReference>
<dbReference type="InterPro" id="IPR003593">
    <property type="entry name" value="AAA+_ATPase"/>
</dbReference>